<dbReference type="PROSITE" id="PS01206">
    <property type="entry name" value="ASC"/>
    <property type="match status" value="1"/>
</dbReference>
<accession>A0A811UE02</accession>
<keyword evidence="4 12" id="KW-0894">Sodium channel</keyword>
<dbReference type="GO" id="GO:0015280">
    <property type="term" value="F:ligand-gated sodium channel activity"/>
    <property type="evidence" value="ECO:0007669"/>
    <property type="project" value="TreeGrafter"/>
</dbReference>
<evidence type="ECO:0000256" key="12">
    <source>
        <dbReference type="RuleBase" id="RU000679"/>
    </source>
</evidence>
<comment type="similarity">
    <text evidence="2 12">Belongs to the amiloride-sensitive sodium channel (TC 1.A.6) family.</text>
</comment>
<comment type="subcellular location">
    <subcellularLocation>
        <location evidence="1">Membrane</location>
        <topology evidence="1">Multi-pass membrane protein</topology>
    </subcellularLocation>
</comment>
<name>A0A811UE02_CERCA</name>
<evidence type="ECO:0000256" key="1">
    <source>
        <dbReference type="ARBA" id="ARBA00004141"/>
    </source>
</evidence>
<evidence type="ECO:0000256" key="7">
    <source>
        <dbReference type="ARBA" id="ARBA00023053"/>
    </source>
</evidence>
<sequence length="502" mass="59375">MMLAEEIASNRRLTRIQPRANLITFEMRQQKRMKTAKSHRDVKIVKELIADFGQYTGIHGLNRTFAMNVSILQRLFWTIGFLCALAMMIYVIQMLATRYNKQQFKTVINSTNYPIYRIVFPEIYLCNDNRLNWARFAAAKENFLRPEHHNTELEQLFTEVVALYDTFSFGTFDRFKNLSTRPLKDLDYVNFTSVAQFMSWRCDELLKNCVWQHRPMNCCDIFMARRSLFGFCMAFNTLETAEAKLRQKFDDKWPWHVAKNGAYNGLNVQVRINERLQSPFSQNQKGIMFMIMEPGVWFSYPNKVKLSDKLYVRMYAKLSFYDQTTQRIPSRVRNCVFDQERNSLDFKTLLNHDYKFENCQAECLQEYTMRFCNCTMDIFFPPSQYPPCKLSDMPCLAKYNINFGNATALFLGCSLISAVELVYYFCIYFPQRLWRVNSKVKTPLKRISYNYDGKLLEKWMMKLLEKNTLITITAVIFTVDCNVNEVVFLRQKAAHHGHCHCH</sequence>
<evidence type="ECO:0000256" key="11">
    <source>
        <dbReference type="ARBA" id="ARBA00023303"/>
    </source>
</evidence>
<feature type="transmembrane region" description="Helical" evidence="13">
    <location>
        <begin position="75"/>
        <end position="96"/>
    </location>
</feature>
<evidence type="ECO:0000256" key="4">
    <source>
        <dbReference type="ARBA" id="ARBA00022461"/>
    </source>
</evidence>
<dbReference type="Proteomes" id="UP000606786">
    <property type="component" value="Unassembled WGS sequence"/>
</dbReference>
<dbReference type="PANTHER" id="PTHR11690:SF288">
    <property type="entry name" value="AMILORIDE-SENSITIVE NA+ CHANNEL-RELATED"/>
    <property type="match status" value="1"/>
</dbReference>
<dbReference type="InterPro" id="IPR001873">
    <property type="entry name" value="ENaC"/>
</dbReference>
<gene>
    <name evidence="14" type="ORF">CCAP1982_LOCUS6124</name>
</gene>
<dbReference type="GO" id="GO:0005886">
    <property type="term" value="C:plasma membrane"/>
    <property type="evidence" value="ECO:0007669"/>
    <property type="project" value="TreeGrafter"/>
</dbReference>
<keyword evidence="6 13" id="KW-1133">Transmembrane helix</keyword>
<keyword evidence="8 12" id="KW-0406">Ion transport</keyword>
<evidence type="ECO:0000256" key="9">
    <source>
        <dbReference type="ARBA" id="ARBA00023136"/>
    </source>
</evidence>
<feature type="transmembrane region" description="Helical" evidence="13">
    <location>
        <begin position="408"/>
        <end position="429"/>
    </location>
</feature>
<keyword evidence="10 12" id="KW-0739">Sodium transport</keyword>
<proteinExistence type="inferred from homology"/>
<dbReference type="Pfam" id="PF00858">
    <property type="entry name" value="ASC"/>
    <property type="match status" value="1"/>
</dbReference>
<keyword evidence="5 12" id="KW-0812">Transmembrane</keyword>
<keyword evidence="7" id="KW-0915">Sodium</keyword>
<evidence type="ECO:0000256" key="13">
    <source>
        <dbReference type="SAM" id="Phobius"/>
    </source>
</evidence>
<evidence type="ECO:0000313" key="14">
    <source>
        <dbReference type="EMBL" id="CAD6997482.1"/>
    </source>
</evidence>
<dbReference type="InterPro" id="IPR020903">
    <property type="entry name" value="ENaC_CS"/>
</dbReference>
<keyword evidence="11 12" id="KW-0407">Ion channel</keyword>
<organism evidence="14 15">
    <name type="scientific">Ceratitis capitata</name>
    <name type="common">Mediterranean fruit fly</name>
    <name type="synonym">Tephritis capitata</name>
    <dbReference type="NCBI Taxonomy" id="7213"/>
    <lineage>
        <taxon>Eukaryota</taxon>
        <taxon>Metazoa</taxon>
        <taxon>Ecdysozoa</taxon>
        <taxon>Arthropoda</taxon>
        <taxon>Hexapoda</taxon>
        <taxon>Insecta</taxon>
        <taxon>Pterygota</taxon>
        <taxon>Neoptera</taxon>
        <taxon>Endopterygota</taxon>
        <taxon>Diptera</taxon>
        <taxon>Brachycera</taxon>
        <taxon>Muscomorpha</taxon>
        <taxon>Tephritoidea</taxon>
        <taxon>Tephritidae</taxon>
        <taxon>Ceratitis</taxon>
        <taxon>Ceratitis</taxon>
    </lineage>
</organism>
<evidence type="ECO:0000256" key="10">
    <source>
        <dbReference type="ARBA" id="ARBA00023201"/>
    </source>
</evidence>
<evidence type="ECO:0000313" key="15">
    <source>
        <dbReference type="Proteomes" id="UP000606786"/>
    </source>
</evidence>
<keyword evidence="3 12" id="KW-0813">Transport</keyword>
<dbReference type="EMBL" id="CAJHJT010000012">
    <property type="protein sequence ID" value="CAD6997482.1"/>
    <property type="molecule type" value="Genomic_DNA"/>
</dbReference>
<reference evidence="14" key="1">
    <citation type="submission" date="2020-11" db="EMBL/GenBank/DDBJ databases">
        <authorList>
            <person name="Whitehead M."/>
        </authorList>
    </citation>
    <scope>NUCLEOTIDE SEQUENCE</scope>
    <source>
        <strain evidence="14">EGII</strain>
    </source>
</reference>
<evidence type="ECO:0000256" key="5">
    <source>
        <dbReference type="ARBA" id="ARBA00022692"/>
    </source>
</evidence>
<dbReference type="Gene3D" id="2.60.470.10">
    <property type="entry name" value="Acid-sensing ion channels like domains"/>
    <property type="match status" value="1"/>
</dbReference>
<evidence type="ECO:0000256" key="3">
    <source>
        <dbReference type="ARBA" id="ARBA00022448"/>
    </source>
</evidence>
<dbReference type="OrthoDB" id="5874059at2759"/>
<dbReference type="AlphaFoldDB" id="A0A811UE02"/>
<evidence type="ECO:0000256" key="8">
    <source>
        <dbReference type="ARBA" id="ARBA00023065"/>
    </source>
</evidence>
<evidence type="ECO:0000256" key="2">
    <source>
        <dbReference type="ARBA" id="ARBA00007193"/>
    </source>
</evidence>
<comment type="caution">
    <text evidence="14">The sequence shown here is derived from an EMBL/GenBank/DDBJ whole genome shotgun (WGS) entry which is preliminary data.</text>
</comment>
<evidence type="ECO:0000256" key="6">
    <source>
        <dbReference type="ARBA" id="ARBA00022989"/>
    </source>
</evidence>
<keyword evidence="9 13" id="KW-0472">Membrane</keyword>
<protein>
    <submittedName>
        <fullName evidence="14">(Mediterranean fruit fly) hypothetical protein</fullName>
    </submittedName>
</protein>
<dbReference type="PANTHER" id="PTHR11690">
    <property type="entry name" value="AMILORIDE-SENSITIVE SODIUM CHANNEL-RELATED"/>
    <property type="match status" value="1"/>
</dbReference>
<keyword evidence="15" id="KW-1185">Reference proteome</keyword>